<reference evidence="2" key="2">
    <citation type="journal article" date="2014" name="ISME J.">
        <title>Microbial stratification in low pH oxic and suboxic macroscopic growths along an acid mine drainage.</title>
        <authorList>
            <person name="Mendez-Garcia C."/>
            <person name="Mesa V."/>
            <person name="Sprenger R.R."/>
            <person name="Richter M."/>
            <person name="Diez M.S."/>
            <person name="Solano J."/>
            <person name="Bargiela R."/>
            <person name="Golyshina O.V."/>
            <person name="Manteca A."/>
            <person name="Ramos J.L."/>
            <person name="Gallego J.R."/>
            <person name="Llorente I."/>
            <person name="Martins Dos Santos V.A."/>
            <person name="Jensen O.N."/>
            <person name="Pelaez A.I."/>
            <person name="Sanchez J."/>
            <person name="Ferrer M."/>
        </authorList>
    </citation>
    <scope>NUCLEOTIDE SEQUENCE</scope>
</reference>
<dbReference type="InterPro" id="IPR041527">
    <property type="entry name" value="YhcG_N"/>
</dbReference>
<dbReference type="EMBL" id="AUZX01012776">
    <property type="protein sequence ID" value="EQD37831.1"/>
    <property type="molecule type" value="Genomic_DNA"/>
</dbReference>
<dbReference type="AlphaFoldDB" id="T0YQI8"/>
<accession>T0YQI8</accession>
<organism evidence="2">
    <name type="scientific">mine drainage metagenome</name>
    <dbReference type="NCBI Taxonomy" id="410659"/>
    <lineage>
        <taxon>unclassified sequences</taxon>
        <taxon>metagenomes</taxon>
        <taxon>ecological metagenomes</taxon>
    </lineage>
</organism>
<reference evidence="2" key="1">
    <citation type="submission" date="2013-08" db="EMBL/GenBank/DDBJ databases">
        <authorList>
            <person name="Mendez C."/>
            <person name="Richter M."/>
            <person name="Ferrer M."/>
            <person name="Sanchez J."/>
        </authorList>
    </citation>
    <scope>NUCLEOTIDE SEQUENCE</scope>
</reference>
<dbReference type="Pfam" id="PF17761">
    <property type="entry name" value="DUF1016_N"/>
    <property type="match status" value="1"/>
</dbReference>
<sequence length="59" mass="6767">MHSADLREAFPDMRGFSSRNLKYMRAFAAAWPERAIVHEALAQKLRCYVIVELKAVPFG</sequence>
<evidence type="ECO:0000313" key="2">
    <source>
        <dbReference type="EMBL" id="EQD37831.1"/>
    </source>
</evidence>
<comment type="caution">
    <text evidence="2">The sequence shown here is derived from an EMBL/GenBank/DDBJ whole genome shotgun (WGS) entry which is preliminary data.</text>
</comment>
<feature type="non-terminal residue" evidence="2">
    <location>
        <position position="59"/>
    </location>
</feature>
<name>T0YQI8_9ZZZZ</name>
<proteinExistence type="predicted"/>
<protein>
    <submittedName>
        <fullName evidence="2">Phage uncharacterized protein</fullName>
    </submittedName>
</protein>
<feature type="domain" description="YhcG N-terminal" evidence="1">
    <location>
        <begin position="3"/>
        <end position="43"/>
    </location>
</feature>
<gene>
    <name evidence="2" type="ORF">B1A_17364</name>
</gene>
<evidence type="ECO:0000259" key="1">
    <source>
        <dbReference type="Pfam" id="PF17761"/>
    </source>
</evidence>